<dbReference type="EMBL" id="AM889138">
    <property type="protein sequence ID" value="CBA08485.1"/>
    <property type="molecule type" value="Genomic_DNA"/>
</dbReference>
<accession>C6SKR9</accession>
<name>C6SKR9_NEIME</name>
<dbReference type="AlphaFoldDB" id="C6SKR9"/>
<evidence type="ECO:0000313" key="1">
    <source>
        <dbReference type="EMBL" id="CBA08485.1"/>
    </source>
</evidence>
<gene>
    <name evidence="1" type="ORF">NMW_1540</name>
</gene>
<reference evidence="1" key="1">
    <citation type="journal article" date="2008" name="Proc. Natl. Acad. Sci. U.S.A.">
        <title>Whole-genome comparison of disease and carriage strains provides insights into virulence evolution in Neisseria meningitidis.</title>
        <authorList>
            <person name="Schoen C."/>
            <person name="Blom J."/>
            <person name="Claus H."/>
            <person name="Schramm-Glueck A."/>
            <person name="Brandt P."/>
            <person name="Mueller T."/>
            <person name="Goesmann A."/>
            <person name="Joseph B."/>
            <person name="Konietzny S."/>
            <person name="Kurzai O."/>
            <person name="Schmitt C."/>
            <person name="Friedrich T."/>
            <person name="Linke B."/>
            <person name="Vogel U."/>
            <person name="Frosch M."/>
        </authorList>
    </citation>
    <scope>NUCLEOTIDE SEQUENCE</scope>
    <source>
        <strain evidence="1">Alpha275</strain>
    </source>
</reference>
<sequence length="32" mass="3339">MPERIKPLSDGIDNVKPVSAASADTGLRSLSL</sequence>
<proteinExistence type="predicted"/>
<organism evidence="1">
    <name type="scientific">Neisseria meningitidis alpha275</name>
    <dbReference type="NCBI Taxonomy" id="295996"/>
    <lineage>
        <taxon>Bacteria</taxon>
        <taxon>Pseudomonadati</taxon>
        <taxon>Pseudomonadota</taxon>
        <taxon>Betaproteobacteria</taxon>
        <taxon>Neisseriales</taxon>
        <taxon>Neisseriaceae</taxon>
        <taxon>Neisseria</taxon>
    </lineage>
</organism>
<protein>
    <submittedName>
        <fullName evidence="1">Uncharacterized protein</fullName>
    </submittedName>
</protein>